<dbReference type="Proteomes" id="UP000198990">
    <property type="component" value="Unassembled WGS sequence"/>
</dbReference>
<keyword evidence="3" id="KW-1185">Reference proteome</keyword>
<dbReference type="RefSeq" id="WP_091619752.1">
    <property type="nucleotide sequence ID" value="NZ_FNZN01000001.1"/>
</dbReference>
<dbReference type="STRING" id="228957.SAMN04488008_101655"/>
<reference evidence="3" key="1">
    <citation type="submission" date="2016-10" db="EMBL/GenBank/DDBJ databases">
        <authorList>
            <person name="Varghese N."/>
            <person name="Submissions S."/>
        </authorList>
    </citation>
    <scope>NUCLEOTIDE SEQUENCE [LARGE SCALE GENOMIC DNA]</scope>
    <source>
        <strain evidence="3">DSM 16471</strain>
    </source>
</reference>
<protein>
    <submittedName>
        <fullName evidence="2">Uncharacterized protein</fullName>
    </submittedName>
</protein>
<gene>
    <name evidence="2" type="ORF">SAMN04488008_101655</name>
</gene>
<dbReference type="OrthoDB" id="1179005at2"/>
<dbReference type="AlphaFoldDB" id="A0A1H7HVN8"/>
<accession>A0A1H7HVN8</accession>
<feature type="signal peptide" evidence="1">
    <location>
        <begin position="1"/>
        <end position="21"/>
    </location>
</feature>
<proteinExistence type="predicted"/>
<feature type="chain" id="PRO_5011616749" evidence="1">
    <location>
        <begin position="22"/>
        <end position="89"/>
    </location>
</feature>
<evidence type="ECO:0000256" key="1">
    <source>
        <dbReference type="SAM" id="SignalP"/>
    </source>
</evidence>
<name>A0A1H7HVN8_9FLAO</name>
<keyword evidence="1" id="KW-0732">Signal</keyword>
<dbReference type="EMBL" id="FNZN01000001">
    <property type="protein sequence ID" value="SEK53190.1"/>
    <property type="molecule type" value="Genomic_DNA"/>
</dbReference>
<evidence type="ECO:0000313" key="2">
    <source>
        <dbReference type="EMBL" id="SEK53190.1"/>
    </source>
</evidence>
<evidence type="ECO:0000313" key="3">
    <source>
        <dbReference type="Proteomes" id="UP000198990"/>
    </source>
</evidence>
<organism evidence="2 3">
    <name type="scientific">Maribacter orientalis</name>
    <dbReference type="NCBI Taxonomy" id="228957"/>
    <lineage>
        <taxon>Bacteria</taxon>
        <taxon>Pseudomonadati</taxon>
        <taxon>Bacteroidota</taxon>
        <taxon>Flavobacteriia</taxon>
        <taxon>Flavobacteriales</taxon>
        <taxon>Flavobacteriaceae</taxon>
        <taxon>Maribacter</taxon>
    </lineage>
</organism>
<sequence length="89" mass="10621">MKRFFVFTICCFLFSVKVAHSQNFASKNVNLESEEEPIMFQFEPNFETARLQKREALLSKIKQIYKESHTDKFQKNLLVDTEFGDDKYQ</sequence>